<keyword evidence="3" id="KW-0732">Signal</keyword>
<name>A0A0S4JCB5_BODSA</name>
<feature type="transmembrane region" description="Helical" evidence="2">
    <location>
        <begin position="387"/>
        <end position="408"/>
    </location>
</feature>
<feature type="transmembrane region" description="Helical" evidence="2">
    <location>
        <begin position="220"/>
        <end position="242"/>
    </location>
</feature>
<feature type="region of interest" description="Disordered" evidence="1">
    <location>
        <begin position="692"/>
        <end position="934"/>
    </location>
</feature>
<sequence length="934" mass="102229">MANSCCSFLTFLMLCVVMSCVPTTYATSLNLIRTTCGGLLPLDSLYPIESYWSLRDLLDWRSTNATVDPIASFLTLGHSPDIAESVLGALERVTGLASSYVNIFQLDNLAGVTGCRVAWEPREVLFISTVISAASVAVIPYAGAGITCPLSVVASSSSGVIEFPIITVAGPSQNITSSIQQTLIVRDGLTWPVSFELQGGAMCSAYVVIAVNRQVSLSDWWSWIPAVVYSAVVIPIALFSAFSHRKMGASSFACMIGVVYIGYVGVSVGLMITIAGWQVSIGRFFPFPSSVTLYVALWVVYALVLPLLLFRHPCRAMLANALGRSLVYGFFVAQMVSYWVLGFVAIGSVALAVVFITNGLLISFYAQFVTLLATSKEVRAEMMAMPMAWMAPVTPFIPPVLMYADLFFAHHASGSSRLMDPRLREAVILFNLQTALPFVAFLECGMVALLVAATVRQPTFLVPLFMTILLVGWFTTWTIQQYFTARSEWEEMHSGGVITSPTPQWTLWPAIHSLIDRFNVDVYHARQQQLIMQQQQQLASGGGALQLFSSGVSGRSAVSSAGLTRGSSNGGARQAPKPTEKTTNPAAANANRNVKQPQHRPTASSQQLQEHVAAPMPSTSSTTYHHQRGPSQQFSAPATSRSNSVQHQRSASGGQQQKQPNMLGTQRTLYTPQDGEGYPQHHQLVYASLPEGDMEDNYDLHPPSDGNEYQPSAPYRQDRQYSPHRQAPQPQQQQDELVLEGGDQHRPTSYSHPPTPLNDPTAPAPQLQRYYTGGTVLMEYGVPGSSTPPQRHQQHQPSSRQYQQQQQQASAPPPSAWHRGMPASGTPYDADHHNNHPPTPLNDPTAPAPQLQRYYTGGTVLMEYGVPGSSTPPQRHQQHQPSSRQYQQQQQQASAPPPSAWHRGMPASGTPYDADHHNNGAQWQEEENYDGNYH</sequence>
<keyword evidence="2" id="KW-1133">Transmembrane helix</keyword>
<dbReference type="VEuPathDB" id="TriTrypDB:BSAL_93590"/>
<feature type="region of interest" description="Disordered" evidence="1">
    <location>
        <begin position="558"/>
        <end position="679"/>
    </location>
</feature>
<feature type="compositionally biased region" description="Polar residues" evidence="1">
    <location>
        <begin position="592"/>
        <end position="609"/>
    </location>
</feature>
<evidence type="ECO:0000256" key="1">
    <source>
        <dbReference type="SAM" id="MobiDB-lite"/>
    </source>
</evidence>
<feature type="compositionally biased region" description="Low complexity" evidence="1">
    <location>
        <begin position="575"/>
        <end position="591"/>
    </location>
</feature>
<accession>A0A0S4JCB5</accession>
<feature type="transmembrane region" description="Helical" evidence="2">
    <location>
        <begin position="322"/>
        <end position="340"/>
    </location>
</feature>
<dbReference type="EMBL" id="CYKH01001325">
    <property type="protein sequence ID" value="CUG86527.1"/>
    <property type="molecule type" value="Genomic_DNA"/>
</dbReference>
<keyword evidence="2" id="KW-0472">Membrane</keyword>
<feature type="transmembrane region" description="Helical" evidence="2">
    <location>
        <begin position="254"/>
        <end position="279"/>
    </location>
</feature>
<dbReference type="Proteomes" id="UP000051952">
    <property type="component" value="Unassembled WGS sequence"/>
</dbReference>
<feature type="compositionally biased region" description="Low complexity" evidence="1">
    <location>
        <begin position="869"/>
        <end position="894"/>
    </location>
</feature>
<feature type="compositionally biased region" description="Acidic residues" evidence="1">
    <location>
        <begin position="924"/>
        <end position="934"/>
    </location>
</feature>
<organism evidence="4 5">
    <name type="scientific">Bodo saltans</name>
    <name type="common">Flagellated protozoan</name>
    <dbReference type="NCBI Taxonomy" id="75058"/>
    <lineage>
        <taxon>Eukaryota</taxon>
        <taxon>Discoba</taxon>
        <taxon>Euglenozoa</taxon>
        <taxon>Kinetoplastea</taxon>
        <taxon>Metakinetoplastina</taxon>
        <taxon>Eubodonida</taxon>
        <taxon>Bodonidae</taxon>
        <taxon>Bodo</taxon>
    </lineage>
</organism>
<feature type="transmembrane region" description="Helical" evidence="2">
    <location>
        <begin position="460"/>
        <end position="479"/>
    </location>
</feature>
<protein>
    <submittedName>
        <fullName evidence="4">Membrane-associated protein, putative</fullName>
    </submittedName>
</protein>
<gene>
    <name evidence="4" type="ORF">BSAL_93590</name>
</gene>
<keyword evidence="2" id="KW-0812">Transmembrane</keyword>
<evidence type="ECO:0000313" key="5">
    <source>
        <dbReference type="Proteomes" id="UP000051952"/>
    </source>
</evidence>
<feature type="chain" id="PRO_5006622318" evidence="3">
    <location>
        <begin position="27"/>
        <end position="934"/>
    </location>
</feature>
<feature type="compositionally biased region" description="Low complexity" evidence="1">
    <location>
        <begin position="785"/>
        <end position="810"/>
    </location>
</feature>
<feature type="transmembrane region" description="Helical" evidence="2">
    <location>
        <begin position="346"/>
        <end position="366"/>
    </location>
</feature>
<feature type="transmembrane region" description="Helical" evidence="2">
    <location>
        <begin position="428"/>
        <end position="453"/>
    </location>
</feature>
<evidence type="ECO:0000313" key="4">
    <source>
        <dbReference type="EMBL" id="CUG86527.1"/>
    </source>
</evidence>
<reference evidence="5" key="1">
    <citation type="submission" date="2015-09" db="EMBL/GenBank/DDBJ databases">
        <authorList>
            <consortium name="Pathogen Informatics"/>
        </authorList>
    </citation>
    <scope>NUCLEOTIDE SEQUENCE [LARGE SCALE GENOMIC DNA]</scope>
    <source>
        <strain evidence="5">Lake Konstanz</strain>
    </source>
</reference>
<feature type="transmembrane region" description="Helical" evidence="2">
    <location>
        <begin position="291"/>
        <end position="310"/>
    </location>
</feature>
<evidence type="ECO:0000256" key="2">
    <source>
        <dbReference type="SAM" id="Phobius"/>
    </source>
</evidence>
<evidence type="ECO:0000256" key="3">
    <source>
        <dbReference type="SAM" id="SignalP"/>
    </source>
</evidence>
<proteinExistence type="predicted"/>
<feature type="compositionally biased region" description="Polar residues" evidence="1">
    <location>
        <begin position="617"/>
        <end position="671"/>
    </location>
</feature>
<feature type="signal peptide" evidence="3">
    <location>
        <begin position="1"/>
        <end position="26"/>
    </location>
</feature>
<keyword evidence="5" id="KW-1185">Reference proteome</keyword>
<dbReference type="AlphaFoldDB" id="A0A0S4JCB5"/>